<keyword evidence="2" id="KW-1185">Reference proteome</keyword>
<proteinExistence type="predicted"/>
<name>A0A5B7D3Y6_PORTR</name>
<gene>
    <name evidence="1" type="ORF">E2C01_008809</name>
</gene>
<accession>A0A5B7D3Y6</accession>
<sequence>MLGAGDGVAHSSKMTMGLAGDVVASVAGVVAGASCLHQVSAAVAVTCWSMTAVAGAEGEAAAGGMTGPTRRTRPWTAVMARRDGTEVGTYLRVVGCHWLVLLRLSSGVKLPHCLWFA</sequence>
<evidence type="ECO:0000313" key="1">
    <source>
        <dbReference type="EMBL" id="MPC16001.1"/>
    </source>
</evidence>
<reference evidence="1 2" key="1">
    <citation type="submission" date="2019-05" db="EMBL/GenBank/DDBJ databases">
        <title>Another draft genome of Portunus trituberculatus and its Hox gene families provides insights of decapod evolution.</title>
        <authorList>
            <person name="Jeong J.-H."/>
            <person name="Song I."/>
            <person name="Kim S."/>
            <person name="Choi T."/>
            <person name="Kim D."/>
            <person name="Ryu S."/>
            <person name="Kim W."/>
        </authorList>
    </citation>
    <scope>NUCLEOTIDE SEQUENCE [LARGE SCALE GENOMIC DNA]</scope>
    <source>
        <tissue evidence="1">Muscle</tissue>
    </source>
</reference>
<dbReference type="EMBL" id="VSRR010000470">
    <property type="protein sequence ID" value="MPC16001.1"/>
    <property type="molecule type" value="Genomic_DNA"/>
</dbReference>
<protein>
    <submittedName>
        <fullName evidence="1">Uncharacterized protein</fullName>
    </submittedName>
</protein>
<organism evidence="1 2">
    <name type="scientific">Portunus trituberculatus</name>
    <name type="common">Swimming crab</name>
    <name type="synonym">Neptunus trituberculatus</name>
    <dbReference type="NCBI Taxonomy" id="210409"/>
    <lineage>
        <taxon>Eukaryota</taxon>
        <taxon>Metazoa</taxon>
        <taxon>Ecdysozoa</taxon>
        <taxon>Arthropoda</taxon>
        <taxon>Crustacea</taxon>
        <taxon>Multicrustacea</taxon>
        <taxon>Malacostraca</taxon>
        <taxon>Eumalacostraca</taxon>
        <taxon>Eucarida</taxon>
        <taxon>Decapoda</taxon>
        <taxon>Pleocyemata</taxon>
        <taxon>Brachyura</taxon>
        <taxon>Eubrachyura</taxon>
        <taxon>Portunoidea</taxon>
        <taxon>Portunidae</taxon>
        <taxon>Portuninae</taxon>
        <taxon>Portunus</taxon>
    </lineage>
</organism>
<dbReference type="AlphaFoldDB" id="A0A5B7D3Y6"/>
<comment type="caution">
    <text evidence="1">The sequence shown here is derived from an EMBL/GenBank/DDBJ whole genome shotgun (WGS) entry which is preliminary data.</text>
</comment>
<dbReference type="Proteomes" id="UP000324222">
    <property type="component" value="Unassembled WGS sequence"/>
</dbReference>
<evidence type="ECO:0000313" key="2">
    <source>
        <dbReference type="Proteomes" id="UP000324222"/>
    </source>
</evidence>